<keyword evidence="2" id="KW-1133">Transmembrane helix</keyword>
<feature type="region of interest" description="Disordered" evidence="1">
    <location>
        <begin position="101"/>
        <end position="131"/>
    </location>
</feature>
<evidence type="ECO:0000256" key="1">
    <source>
        <dbReference type="SAM" id="MobiDB-lite"/>
    </source>
</evidence>
<evidence type="ECO:0000313" key="4">
    <source>
        <dbReference type="Proteomes" id="UP001153636"/>
    </source>
</evidence>
<keyword evidence="4" id="KW-1185">Reference proteome</keyword>
<keyword evidence="2" id="KW-0812">Transmembrane</keyword>
<proteinExistence type="predicted"/>
<accession>A0A9P0GFK9</accession>
<feature type="transmembrane region" description="Helical" evidence="2">
    <location>
        <begin position="43"/>
        <end position="64"/>
    </location>
</feature>
<feature type="compositionally biased region" description="Basic and acidic residues" evidence="1">
    <location>
        <begin position="114"/>
        <end position="124"/>
    </location>
</feature>
<dbReference type="Proteomes" id="UP001153636">
    <property type="component" value="Chromosome 21"/>
</dbReference>
<reference evidence="3" key="1">
    <citation type="submission" date="2022-01" db="EMBL/GenBank/DDBJ databases">
        <authorList>
            <person name="King R."/>
        </authorList>
    </citation>
    <scope>NUCLEOTIDE SEQUENCE</scope>
</reference>
<name>A0A9P0GFK9_9CUCU</name>
<evidence type="ECO:0000256" key="2">
    <source>
        <dbReference type="SAM" id="Phobius"/>
    </source>
</evidence>
<sequence>MATSPVKYHYFHRFFTYSVRRNACVVRSQAATVTVFSSQGHGVAFRCVVPCVGLVLAVSCRWYGRCMRAAFRASIYLQPDSIRGHSQAGSLTGAVHLSKNNAGVLRPAQRGQKPRVEQKGKSWLDPDVQYA</sequence>
<gene>
    <name evidence="3" type="ORF">PSYICH_LOCUS8176</name>
</gene>
<dbReference type="OrthoDB" id="10070352at2759"/>
<protein>
    <submittedName>
        <fullName evidence="3">Uncharacterized protein</fullName>
    </submittedName>
</protein>
<evidence type="ECO:0000313" key="3">
    <source>
        <dbReference type="EMBL" id="CAH1107512.1"/>
    </source>
</evidence>
<organism evidence="3 4">
    <name type="scientific">Psylliodes chrysocephalus</name>
    <dbReference type="NCBI Taxonomy" id="3402493"/>
    <lineage>
        <taxon>Eukaryota</taxon>
        <taxon>Metazoa</taxon>
        <taxon>Ecdysozoa</taxon>
        <taxon>Arthropoda</taxon>
        <taxon>Hexapoda</taxon>
        <taxon>Insecta</taxon>
        <taxon>Pterygota</taxon>
        <taxon>Neoptera</taxon>
        <taxon>Endopterygota</taxon>
        <taxon>Coleoptera</taxon>
        <taxon>Polyphaga</taxon>
        <taxon>Cucujiformia</taxon>
        <taxon>Chrysomeloidea</taxon>
        <taxon>Chrysomelidae</taxon>
        <taxon>Galerucinae</taxon>
        <taxon>Alticini</taxon>
        <taxon>Psylliodes</taxon>
    </lineage>
</organism>
<keyword evidence="2" id="KW-0472">Membrane</keyword>
<dbReference type="EMBL" id="OV651833">
    <property type="protein sequence ID" value="CAH1107512.1"/>
    <property type="molecule type" value="Genomic_DNA"/>
</dbReference>
<dbReference type="AlphaFoldDB" id="A0A9P0GFK9"/>